<gene>
    <name evidence="12 15" type="primary">priA</name>
    <name evidence="15" type="ORF">H8695_09780</name>
</gene>
<dbReference type="Gene3D" id="3.40.50.300">
    <property type="entry name" value="P-loop containing nucleotide triphosphate hydrolases"/>
    <property type="match status" value="2"/>
</dbReference>
<dbReference type="AlphaFoldDB" id="A0A926HVG8"/>
<evidence type="ECO:0000259" key="14">
    <source>
        <dbReference type="PROSITE" id="PS51194"/>
    </source>
</evidence>
<comment type="catalytic activity">
    <reaction evidence="11 12">
        <text>ATP + H2O = ADP + phosphate + H(+)</text>
        <dbReference type="Rhea" id="RHEA:13065"/>
        <dbReference type="ChEBI" id="CHEBI:15377"/>
        <dbReference type="ChEBI" id="CHEBI:15378"/>
        <dbReference type="ChEBI" id="CHEBI:30616"/>
        <dbReference type="ChEBI" id="CHEBI:43474"/>
        <dbReference type="ChEBI" id="CHEBI:456216"/>
        <dbReference type="EC" id="5.6.2.4"/>
    </reaction>
</comment>
<dbReference type="GO" id="GO:0003677">
    <property type="term" value="F:DNA binding"/>
    <property type="evidence" value="ECO:0007669"/>
    <property type="project" value="UniProtKB-UniRule"/>
</dbReference>
<evidence type="ECO:0000313" key="16">
    <source>
        <dbReference type="Proteomes" id="UP000620366"/>
    </source>
</evidence>
<dbReference type="Pfam" id="PF18319">
    <property type="entry name" value="Zn_ribbon_PriA"/>
    <property type="match status" value="1"/>
</dbReference>
<dbReference type="PANTHER" id="PTHR30580">
    <property type="entry name" value="PRIMOSOMAL PROTEIN N"/>
    <property type="match status" value="1"/>
</dbReference>
<evidence type="ECO:0000256" key="5">
    <source>
        <dbReference type="ARBA" id="ARBA00022801"/>
    </source>
</evidence>
<keyword evidence="3 12" id="KW-0479">Metal-binding</keyword>
<keyword evidence="8 12" id="KW-0067">ATP-binding</keyword>
<evidence type="ECO:0000256" key="7">
    <source>
        <dbReference type="ARBA" id="ARBA00022833"/>
    </source>
</evidence>
<keyword evidence="4 12" id="KW-0547">Nucleotide-binding</keyword>
<proteinExistence type="inferred from homology"/>
<keyword evidence="5 12" id="KW-0378">Hydrolase</keyword>
<keyword evidence="6 12" id="KW-0347">Helicase</keyword>
<dbReference type="Proteomes" id="UP000620366">
    <property type="component" value="Unassembled WGS sequence"/>
</dbReference>
<dbReference type="GO" id="GO:0008270">
    <property type="term" value="F:zinc ion binding"/>
    <property type="evidence" value="ECO:0007669"/>
    <property type="project" value="UniProtKB-UniRule"/>
</dbReference>
<evidence type="ECO:0000256" key="11">
    <source>
        <dbReference type="ARBA" id="ARBA00048988"/>
    </source>
</evidence>
<dbReference type="SMART" id="SM00490">
    <property type="entry name" value="HELICc"/>
    <property type="match status" value="1"/>
</dbReference>
<dbReference type="HAMAP" id="MF_00983">
    <property type="entry name" value="PriA"/>
    <property type="match status" value="1"/>
</dbReference>
<dbReference type="NCBIfam" id="TIGR00595">
    <property type="entry name" value="priA"/>
    <property type="match status" value="1"/>
</dbReference>
<dbReference type="InterPro" id="IPR014001">
    <property type="entry name" value="Helicase_ATP-bd"/>
</dbReference>
<evidence type="ECO:0000256" key="1">
    <source>
        <dbReference type="ARBA" id="ARBA00022515"/>
    </source>
</evidence>
<dbReference type="Pfam" id="PF00271">
    <property type="entry name" value="Helicase_C"/>
    <property type="match status" value="1"/>
</dbReference>
<evidence type="ECO:0000313" key="15">
    <source>
        <dbReference type="EMBL" id="MBC8536975.1"/>
    </source>
</evidence>
<dbReference type="InterPro" id="IPR042115">
    <property type="entry name" value="PriA_3primeBD_sf"/>
</dbReference>
<dbReference type="GO" id="GO:1990077">
    <property type="term" value="C:primosome complex"/>
    <property type="evidence" value="ECO:0007669"/>
    <property type="project" value="UniProtKB-UniRule"/>
</dbReference>
<evidence type="ECO:0000256" key="6">
    <source>
        <dbReference type="ARBA" id="ARBA00022806"/>
    </source>
</evidence>
<dbReference type="InterPro" id="IPR011545">
    <property type="entry name" value="DEAD/DEAH_box_helicase_dom"/>
</dbReference>
<feature type="binding site" evidence="12">
    <location>
        <position position="524"/>
    </location>
    <ligand>
        <name>Zn(2+)</name>
        <dbReference type="ChEBI" id="CHEBI:29105"/>
        <label>2</label>
    </ligand>
</feature>
<dbReference type="CDD" id="cd17929">
    <property type="entry name" value="DEXHc_priA"/>
    <property type="match status" value="1"/>
</dbReference>
<evidence type="ECO:0000256" key="10">
    <source>
        <dbReference type="ARBA" id="ARBA00023235"/>
    </source>
</evidence>
<keyword evidence="9 12" id="KW-0238">DNA-binding</keyword>
<organism evidence="15 16">
    <name type="scientific">Feifania hominis</name>
    <dbReference type="NCBI Taxonomy" id="2763660"/>
    <lineage>
        <taxon>Bacteria</taxon>
        <taxon>Bacillati</taxon>
        <taxon>Bacillota</taxon>
        <taxon>Clostridia</taxon>
        <taxon>Eubacteriales</taxon>
        <taxon>Feifaniaceae</taxon>
        <taxon>Feifania</taxon>
    </lineage>
</organism>
<keyword evidence="2 12" id="KW-0235">DNA replication</keyword>
<keyword evidence="1 12" id="KW-0639">Primosome</keyword>
<feature type="binding site" evidence="12">
    <location>
        <position position="527"/>
    </location>
    <ligand>
        <name>Zn(2+)</name>
        <dbReference type="ChEBI" id="CHEBI:29105"/>
        <label>2</label>
    </ligand>
</feature>
<dbReference type="InterPro" id="IPR001650">
    <property type="entry name" value="Helicase_C-like"/>
</dbReference>
<dbReference type="GO" id="GO:0006310">
    <property type="term" value="P:DNA recombination"/>
    <property type="evidence" value="ECO:0007669"/>
    <property type="project" value="InterPro"/>
</dbReference>
<feature type="binding site" evidence="12">
    <location>
        <position position="545"/>
    </location>
    <ligand>
        <name>Zn(2+)</name>
        <dbReference type="ChEBI" id="CHEBI:29105"/>
        <label>2</label>
    </ligand>
</feature>
<dbReference type="CDD" id="cd18804">
    <property type="entry name" value="SF2_C_priA"/>
    <property type="match status" value="1"/>
</dbReference>
<sequence>MIAKVAIENLTYPADALFDYEVPAELEGALRPGCRVVVPFGGGNRRRQGMVMALAEHSELASLKRVQRLVDETPVLSEELLGLVGFCKRRWFCTYFDAIKAILPTGSRVRLREYAVPTGEPYSGDDTLARELIALAQSSGRLDLEKLRKERSEPIDSALAELLQAGALRRVSDVRRNASDMTRLAARLAVSHEEADAYVRDCRANAAKHEKVLDILKGCESVPVTELCYLSGVSKSVVDTLARRQIIELHTLELLRRPYREKTRGGDREPIRLSAGQHSVLEGLWALCAGGRPEAALLHGVTGSGKTEVYISLIDRVIAAGRNVIVLVPEIALTPQLTDRFYSRYGERVAVLHSALSVGERYDEWKRLKNGEASIAVGTRSAIFAPLDNVGLIVVDEEQEGSYKSENSPRYHARDVAKYRAVKNGALLLLASATPSVESYMSAKLGRYHLFTLSERYGGSTLPEVLIADMREDLAKGETSAIGETLAAELRFCLKRGEQAVLFLNRRGYNTFVGCRACGEVRTCPNCSIAMTYHSRNGLLMCHYCGHSEELSDVCPVCGSRGMRHLGTGTQRVEEQLAELFPTARVCRMDLDTTSYKSSHEKLLGAFRDGEYDILLGTQMVTKGLDMPNVTLVGVLSADAMLFVEDYRAAERTFMQLTQVVGRAGRAGKRGYAVIQTYCPDNRVIELARRQDYEGFFEEEILFRKNMIYPPYCDICHIMFTGADEGGVREAAKRFHTALADEFRRTQAANIILFAPAPPPIAKISQKYRQRILLKCRDDKKLRQTLDKMLCNFYNNRENRGVSIYVDINPNL</sequence>
<dbReference type="Pfam" id="PF18074">
    <property type="entry name" value="PriA_C"/>
    <property type="match status" value="1"/>
</dbReference>
<name>A0A926HVG8_9FIRM</name>
<comment type="similarity">
    <text evidence="12">Belongs to the helicase family. PriA subfamily.</text>
</comment>
<dbReference type="Pfam" id="PF17764">
    <property type="entry name" value="PriA_3primeBD"/>
    <property type="match status" value="1"/>
</dbReference>
<evidence type="ECO:0000256" key="9">
    <source>
        <dbReference type="ARBA" id="ARBA00023125"/>
    </source>
</evidence>
<comment type="function">
    <text evidence="12">Initiates the restart of stalled replication forks, which reloads the replicative helicase on sites other than the origin of replication. Recognizes and binds to abandoned replication forks and remodels them to uncover a helicase loading site. Promotes assembly of the primosome at these replication forks.</text>
</comment>
<dbReference type="InterPro" id="IPR040498">
    <property type="entry name" value="PriA_CRR"/>
</dbReference>
<comment type="caution">
    <text evidence="15">The sequence shown here is derived from an EMBL/GenBank/DDBJ whole genome shotgun (WGS) entry which is preliminary data.</text>
</comment>
<dbReference type="GO" id="GO:0006270">
    <property type="term" value="P:DNA replication initiation"/>
    <property type="evidence" value="ECO:0007669"/>
    <property type="project" value="TreeGrafter"/>
</dbReference>
<dbReference type="PROSITE" id="PS51192">
    <property type="entry name" value="HELICASE_ATP_BIND_1"/>
    <property type="match status" value="1"/>
</dbReference>
<dbReference type="PROSITE" id="PS51194">
    <property type="entry name" value="HELICASE_CTER"/>
    <property type="match status" value="1"/>
</dbReference>
<evidence type="ECO:0000256" key="2">
    <source>
        <dbReference type="ARBA" id="ARBA00022705"/>
    </source>
</evidence>
<dbReference type="SUPFAM" id="SSF52540">
    <property type="entry name" value="P-loop containing nucleoside triphosphate hydrolases"/>
    <property type="match status" value="1"/>
</dbReference>
<dbReference type="RefSeq" id="WP_249301081.1">
    <property type="nucleotide sequence ID" value="NZ_JACRSP010000004.1"/>
</dbReference>
<dbReference type="GO" id="GO:0006269">
    <property type="term" value="P:DNA replication, synthesis of primer"/>
    <property type="evidence" value="ECO:0007669"/>
    <property type="project" value="UniProtKB-KW"/>
</dbReference>
<feature type="binding site" evidence="12">
    <location>
        <position position="515"/>
    </location>
    <ligand>
        <name>Zn(2+)</name>
        <dbReference type="ChEBI" id="CHEBI:29105"/>
        <label>1</label>
    </ligand>
</feature>
<dbReference type="SMART" id="SM00487">
    <property type="entry name" value="DEXDc"/>
    <property type="match status" value="1"/>
</dbReference>
<dbReference type="Pfam" id="PF00270">
    <property type="entry name" value="DEAD"/>
    <property type="match status" value="1"/>
</dbReference>
<dbReference type="GO" id="GO:0005524">
    <property type="term" value="F:ATP binding"/>
    <property type="evidence" value="ECO:0007669"/>
    <property type="project" value="UniProtKB-UniRule"/>
</dbReference>
<evidence type="ECO:0000259" key="13">
    <source>
        <dbReference type="PROSITE" id="PS51192"/>
    </source>
</evidence>
<evidence type="ECO:0000256" key="12">
    <source>
        <dbReference type="HAMAP-Rule" id="MF_00983"/>
    </source>
</evidence>
<keyword evidence="10 12" id="KW-0413">Isomerase</keyword>
<dbReference type="Gene3D" id="3.40.1440.60">
    <property type="entry name" value="PriA, 3(prime) DNA-binding domain"/>
    <property type="match status" value="1"/>
</dbReference>
<comment type="subunit">
    <text evidence="12">Component of the replication restart primosome.</text>
</comment>
<feature type="domain" description="Helicase C-terminal" evidence="14">
    <location>
        <begin position="550"/>
        <end position="708"/>
    </location>
</feature>
<evidence type="ECO:0000256" key="8">
    <source>
        <dbReference type="ARBA" id="ARBA00022840"/>
    </source>
</evidence>
<reference evidence="15" key="1">
    <citation type="submission" date="2020-08" db="EMBL/GenBank/DDBJ databases">
        <title>Genome public.</title>
        <authorList>
            <person name="Liu C."/>
            <person name="Sun Q."/>
        </authorList>
    </citation>
    <scope>NUCLEOTIDE SEQUENCE</scope>
    <source>
        <strain evidence="15">BX7</strain>
    </source>
</reference>
<evidence type="ECO:0000256" key="3">
    <source>
        <dbReference type="ARBA" id="ARBA00022723"/>
    </source>
</evidence>
<dbReference type="GO" id="GO:0006302">
    <property type="term" value="P:double-strand break repair"/>
    <property type="evidence" value="ECO:0007669"/>
    <property type="project" value="InterPro"/>
</dbReference>
<dbReference type="EMBL" id="JACRSP010000004">
    <property type="protein sequence ID" value="MBC8536975.1"/>
    <property type="molecule type" value="Genomic_DNA"/>
</dbReference>
<dbReference type="EC" id="5.6.2.4" evidence="12"/>
<dbReference type="FunFam" id="3.40.50.300:FF:000489">
    <property type="entry name" value="Primosome assembly protein PriA"/>
    <property type="match status" value="1"/>
</dbReference>
<dbReference type="GO" id="GO:0043138">
    <property type="term" value="F:3'-5' DNA helicase activity"/>
    <property type="evidence" value="ECO:0007669"/>
    <property type="project" value="UniProtKB-EC"/>
</dbReference>
<feature type="binding site" evidence="12">
    <location>
        <position position="542"/>
    </location>
    <ligand>
        <name>Zn(2+)</name>
        <dbReference type="ChEBI" id="CHEBI:29105"/>
        <label>2</label>
    </ligand>
</feature>
<dbReference type="InterPro" id="IPR041222">
    <property type="entry name" value="PriA_3primeBD"/>
</dbReference>
<dbReference type="InterPro" id="IPR005259">
    <property type="entry name" value="PriA"/>
</dbReference>
<dbReference type="InterPro" id="IPR027417">
    <property type="entry name" value="P-loop_NTPase"/>
</dbReference>
<feature type="binding site" evidence="12">
    <location>
        <position position="555"/>
    </location>
    <ligand>
        <name>Zn(2+)</name>
        <dbReference type="ChEBI" id="CHEBI:29105"/>
        <label>1</label>
    </ligand>
</feature>
<keyword evidence="16" id="KW-1185">Reference proteome</keyword>
<evidence type="ECO:0000256" key="4">
    <source>
        <dbReference type="ARBA" id="ARBA00022741"/>
    </source>
</evidence>
<dbReference type="PANTHER" id="PTHR30580:SF0">
    <property type="entry name" value="PRIMOSOMAL PROTEIN N"/>
    <property type="match status" value="1"/>
</dbReference>
<protein>
    <recommendedName>
        <fullName evidence="12">Replication restart protein PriA</fullName>
    </recommendedName>
    <alternativeName>
        <fullName evidence="12">ATP-dependent DNA helicase PriA</fullName>
        <ecNumber evidence="12">5.6.2.4</ecNumber>
    </alternativeName>
    <alternativeName>
        <fullName evidence="12">DNA 3'-5' helicase PriA</fullName>
    </alternativeName>
</protein>
<feature type="binding site" evidence="12">
    <location>
        <position position="518"/>
    </location>
    <ligand>
        <name>Zn(2+)</name>
        <dbReference type="ChEBI" id="CHEBI:29105"/>
        <label>1</label>
    </ligand>
</feature>
<accession>A0A926HVG8</accession>
<dbReference type="NCBIfam" id="NF004066">
    <property type="entry name" value="PRK05580.1-3"/>
    <property type="match status" value="1"/>
</dbReference>
<comment type="catalytic activity">
    <reaction evidence="12">
        <text>Couples ATP hydrolysis with the unwinding of duplex DNA by translocating in the 3'-5' direction.</text>
        <dbReference type="EC" id="5.6.2.4"/>
    </reaction>
</comment>
<dbReference type="GO" id="GO:0016787">
    <property type="term" value="F:hydrolase activity"/>
    <property type="evidence" value="ECO:0007669"/>
    <property type="project" value="UniProtKB-KW"/>
</dbReference>
<feature type="domain" description="Helicase ATP-binding" evidence="13">
    <location>
        <begin position="287"/>
        <end position="453"/>
    </location>
</feature>
<dbReference type="InterPro" id="IPR041236">
    <property type="entry name" value="PriA_C"/>
</dbReference>
<comment type="cofactor">
    <cofactor evidence="12">
        <name>Zn(2+)</name>
        <dbReference type="ChEBI" id="CHEBI:29105"/>
    </cofactor>
    <text evidence="12">Binds 2 zinc ions per subunit.</text>
</comment>
<keyword evidence="7 12" id="KW-0862">Zinc</keyword>
<feature type="binding site" evidence="12">
    <location>
        <position position="558"/>
    </location>
    <ligand>
        <name>Zn(2+)</name>
        <dbReference type="ChEBI" id="CHEBI:29105"/>
        <label>1</label>
    </ligand>
</feature>